<feature type="transmembrane region" description="Helical" evidence="1">
    <location>
        <begin position="177"/>
        <end position="198"/>
    </location>
</feature>
<dbReference type="EMBL" id="RAPN01000003">
    <property type="protein sequence ID" value="RKD87758.1"/>
    <property type="molecule type" value="Genomic_DNA"/>
</dbReference>
<dbReference type="OrthoDB" id="9810918at2"/>
<keyword evidence="1" id="KW-1133">Transmembrane helix</keyword>
<feature type="domain" description="TPM" evidence="3">
    <location>
        <begin position="29"/>
        <end position="156"/>
    </location>
</feature>
<dbReference type="PANTHER" id="PTHR30373:SF2">
    <property type="entry name" value="UPF0603 PROTEIN YGCG"/>
    <property type="match status" value="1"/>
</dbReference>
<dbReference type="AlphaFoldDB" id="A0A419VX17"/>
<accession>A0A419VX17</accession>
<keyword evidence="2" id="KW-0732">Signal</keyword>
<feature type="signal peptide" evidence="2">
    <location>
        <begin position="1"/>
        <end position="18"/>
    </location>
</feature>
<dbReference type="InterPro" id="IPR007621">
    <property type="entry name" value="TPM_dom"/>
</dbReference>
<sequence>MKQLLLIIALFFGFTSYAQDIPEKSDRLVNDYANVLSTGEENQLEGELENFARQTSTQIVIVTVPSLDGYDVSDYAFRLGEKWGVGQGDKDNGVVVVFKPKTADSRGEVFVAVGYGLEGIIPDATANRDIVNGEMIPRFRQGDIYGGLYAGTKVIMGLASKEFTAAEYHEKVSDGGGGAGIAGIIFFFVIIFFVSSIFRGRRRYYTGGSSLPFWLLMGGMMGSSNHRGSWGNFSGGSGGFGGGGGFGGFGGGGFGGGGAGGSW</sequence>
<name>A0A419VX17_9BACT</name>
<gene>
    <name evidence="4" type="ORF">BC643_3765</name>
</gene>
<dbReference type="Pfam" id="PF04536">
    <property type="entry name" value="TPM_phosphatase"/>
    <property type="match status" value="1"/>
</dbReference>
<reference evidence="4 5" key="1">
    <citation type="submission" date="2018-09" db="EMBL/GenBank/DDBJ databases">
        <title>Genomic Encyclopedia of Archaeal and Bacterial Type Strains, Phase II (KMG-II): from individual species to whole genera.</title>
        <authorList>
            <person name="Goeker M."/>
        </authorList>
    </citation>
    <scope>NUCLEOTIDE SEQUENCE [LARGE SCALE GENOMIC DNA]</scope>
    <source>
        <strain evidence="4 5">DSM 27148</strain>
    </source>
</reference>
<comment type="caution">
    <text evidence="4">The sequence shown here is derived from an EMBL/GenBank/DDBJ whole genome shotgun (WGS) entry which is preliminary data.</text>
</comment>
<evidence type="ECO:0000256" key="1">
    <source>
        <dbReference type="SAM" id="Phobius"/>
    </source>
</evidence>
<keyword evidence="5" id="KW-1185">Reference proteome</keyword>
<dbReference type="Gene3D" id="3.10.310.50">
    <property type="match status" value="1"/>
</dbReference>
<evidence type="ECO:0000256" key="2">
    <source>
        <dbReference type="SAM" id="SignalP"/>
    </source>
</evidence>
<organism evidence="4 5">
    <name type="scientific">Mangrovibacterium diazotrophicum</name>
    <dbReference type="NCBI Taxonomy" id="1261403"/>
    <lineage>
        <taxon>Bacteria</taxon>
        <taxon>Pseudomonadati</taxon>
        <taxon>Bacteroidota</taxon>
        <taxon>Bacteroidia</taxon>
        <taxon>Marinilabiliales</taxon>
        <taxon>Prolixibacteraceae</taxon>
        <taxon>Mangrovibacterium</taxon>
    </lineage>
</organism>
<dbReference type="PANTHER" id="PTHR30373">
    <property type="entry name" value="UPF0603 PROTEIN YGCG"/>
    <property type="match status" value="1"/>
</dbReference>
<feature type="chain" id="PRO_5019215094" description="TPM domain-containing protein" evidence="2">
    <location>
        <begin position="19"/>
        <end position="263"/>
    </location>
</feature>
<keyword evidence="1" id="KW-0472">Membrane</keyword>
<keyword evidence="1" id="KW-0812">Transmembrane</keyword>
<proteinExistence type="predicted"/>
<dbReference type="Proteomes" id="UP000283387">
    <property type="component" value="Unassembled WGS sequence"/>
</dbReference>
<evidence type="ECO:0000313" key="4">
    <source>
        <dbReference type="EMBL" id="RKD87758.1"/>
    </source>
</evidence>
<protein>
    <recommendedName>
        <fullName evidence="3">TPM domain-containing protein</fullName>
    </recommendedName>
</protein>
<evidence type="ECO:0000313" key="5">
    <source>
        <dbReference type="Proteomes" id="UP000283387"/>
    </source>
</evidence>
<dbReference type="RefSeq" id="WP_120274784.1">
    <property type="nucleotide sequence ID" value="NZ_RAPN01000003.1"/>
</dbReference>
<evidence type="ECO:0000259" key="3">
    <source>
        <dbReference type="Pfam" id="PF04536"/>
    </source>
</evidence>